<dbReference type="OrthoDB" id="4857849at2"/>
<keyword evidence="3" id="KW-0597">Phosphoprotein</keyword>
<keyword evidence="7" id="KW-0067">ATP-binding</keyword>
<keyword evidence="12" id="KW-1185">Reference proteome</keyword>
<evidence type="ECO:0000313" key="12">
    <source>
        <dbReference type="Proteomes" id="UP000316747"/>
    </source>
</evidence>
<evidence type="ECO:0000256" key="1">
    <source>
        <dbReference type="ARBA" id="ARBA00000085"/>
    </source>
</evidence>
<dbReference type="GO" id="GO:0046983">
    <property type="term" value="F:protein dimerization activity"/>
    <property type="evidence" value="ECO:0007669"/>
    <property type="project" value="InterPro"/>
</dbReference>
<sequence length="603" mass="63165">MRALGHVARRWVASVNAVAVGWCAGAVGAVAGVGWLTMRLVDASPGFSGGGDSAQSEVALLGTVALLAGIGVVHRRARPASRSGWLLVLVAVLLLVSEWDIPGATAAGSLSAAVFSVGLLLSMALPVATTWAVLAYPSGRVERPPERYLLSAGALVFVGAVGLVPGVFFDPQAEGCSDCPTNLMLVHGDPALAATLSRAAMAAALLWAVVTMVVLLLGLARMSPASRRARGAVWWVGVVYLAAWSAQLVLSLERGFVGSSTADQGLWWVQLAGLTALALAVAFGLLQARAMRRSVAALVVALHRDAAAGGMRCALAEWLHDPSLQVGYLVDGTYRDVDLAMVDVTARPGRAMSRLLEGGQEIAVLVHRPSLLDDPDAVREVVRAARLGLENERLRAEGFAQLRALADSRVRVIEAGDRERRRLERDLHDGAQQRLVGLLLGLRLLKATTGEDCTEVDQAEAEIRAAVEDLRELANGLHPIVLLTEGFAGACAALSESMDVRVVDAPNRRFPAVVETTAYLLVAMAAAAGPTTVYAACEGDALRVRADVAHARVVLAGLQDRATALGGHLEVLPVDDGCRIELELPLAAPAVPRDVMAADGISG</sequence>
<keyword evidence="4" id="KW-0808">Transferase</keyword>
<proteinExistence type="predicted"/>
<evidence type="ECO:0000256" key="8">
    <source>
        <dbReference type="ARBA" id="ARBA00023012"/>
    </source>
</evidence>
<evidence type="ECO:0000313" key="11">
    <source>
        <dbReference type="EMBL" id="TQM65067.1"/>
    </source>
</evidence>
<dbReference type="EMBL" id="VFPM01000001">
    <property type="protein sequence ID" value="TQM65067.1"/>
    <property type="molecule type" value="Genomic_DNA"/>
</dbReference>
<feature type="transmembrane region" description="Helical" evidence="9">
    <location>
        <begin position="199"/>
        <end position="220"/>
    </location>
</feature>
<dbReference type="GO" id="GO:0016020">
    <property type="term" value="C:membrane"/>
    <property type="evidence" value="ECO:0007669"/>
    <property type="project" value="InterPro"/>
</dbReference>
<keyword evidence="9" id="KW-0472">Membrane</keyword>
<gene>
    <name evidence="11" type="ORF">FBY41_1450</name>
</gene>
<accession>A0A543I3C6</accession>
<evidence type="ECO:0000256" key="4">
    <source>
        <dbReference type="ARBA" id="ARBA00022679"/>
    </source>
</evidence>
<dbReference type="Pfam" id="PF07730">
    <property type="entry name" value="HisKA_3"/>
    <property type="match status" value="1"/>
</dbReference>
<feature type="transmembrane region" description="Helical" evidence="9">
    <location>
        <begin position="58"/>
        <end position="77"/>
    </location>
</feature>
<organism evidence="11 12">
    <name type="scientific">Humibacillus xanthopallidus</name>
    <dbReference type="NCBI Taxonomy" id="412689"/>
    <lineage>
        <taxon>Bacteria</taxon>
        <taxon>Bacillati</taxon>
        <taxon>Actinomycetota</taxon>
        <taxon>Actinomycetes</taxon>
        <taxon>Micrococcales</taxon>
        <taxon>Intrasporangiaceae</taxon>
        <taxon>Humibacillus</taxon>
    </lineage>
</organism>
<comment type="catalytic activity">
    <reaction evidence="1">
        <text>ATP + protein L-histidine = ADP + protein N-phospho-L-histidine.</text>
        <dbReference type="EC" id="2.7.13.3"/>
    </reaction>
</comment>
<keyword evidence="9" id="KW-1133">Transmembrane helix</keyword>
<dbReference type="GO" id="GO:0000155">
    <property type="term" value="F:phosphorelay sensor kinase activity"/>
    <property type="evidence" value="ECO:0007669"/>
    <property type="project" value="InterPro"/>
</dbReference>
<evidence type="ECO:0000256" key="7">
    <source>
        <dbReference type="ARBA" id="ARBA00022840"/>
    </source>
</evidence>
<protein>
    <recommendedName>
        <fullName evidence="2">histidine kinase</fullName>
        <ecNumber evidence="2">2.7.13.3</ecNumber>
    </recommendedName>
</protein>
<evidence type="ECO:0000256" key="6">
    <source>
        <dbReference type="ARBA" id="ARBA00022777"/>
    </source>
</evidence>
<reference evidence="11 12" key="1">
    <citation type="submission" date="2019-06" db="EMBL/GenBank/DDBJ databases">
        <title>Genome sequencing of plant associated microbes to promote plant fitness in Sorghum bicolor and Oryza sativa.</title>
        <authorList>
            <person name="Coleman-Derr D."/>
        </authorList>
    </citation>
    <scope>NUCLEOTIDE SEQUENCE [LARGE SCALE GENOMIC DNA]</scope>
    <source>
        <strain evidence="11 12">KV-663</strain>
    </source>
</reference>
<dbReference type="PANTHER" id="PTHR24421:SF10">
    <property type="entry name" value="NITRATE_NITRITE SENSOR PROTEIN NARQ"/>
    <property type="match status" value="1"/>
</dbReference>
<feature type="transmembrane region" description="Helical" evidence="9">
    <location>
        <begin position="265"/>
        <end position="286"/>
    </location>
</feature>
<evidence type="ECO:0000256" key="5">
    <source>
        <dbReference type="ARBA" id="ARBA00022741"/>
    </source>
</evidence>
<keyword evidence="9" id="KW-0812">Transmembrane</keyword>
<name>A0A543I3C6_9MICO</name>
<feature type="transmembrane region" description="Helical" evidence="9">
    <location>
        <begin position="12"/>
        <end position="38"/>
    </location>
</feature>
<feature type="transmembrane region" description="Helical" evidence="9">
    <location>
        <begin position="113"/>
        <end position="136"/>
    </location>
</feature>
<keyword evidence="5" id="KW-0547">Nucleotide-binding</keyword>
<feature type="transmembrane region" description="Helical" evidence="9">
    <location>
        <begin position="84"/>
        <end position="101"/>
    </location>
</feature>
<evidence type="ECO:0000256" key="2">
    <source>
        <dbReference type="ARBA" id="ARBA00012438"/>
    </source>
</evidence>
<evidence type="ECO:0000259" key="10">
    <source>
        <dbReference type="Pfam" id="PF07730"/>
    </source>
</evidence>
<feature type="transmembrane region" description="Helical" evidence="9">
    <location>
        <begin position="232"/>
        <end position="250"/>
    </location>
</feature>
<feature type="domain" description="Signal transduction histidine kinase subgroup 3 dimerisation and phosphoacceptor" evidence="10">
    <location>
        <begin position="419"/>
        <end position="481"/>
    </location>
</feature>
<evidence type="ECO:0000256" key="9">
    <source>
        <dbReference type="SAM" id="Phobius"/>
    </source>
</evidence>
<comment type="caution">
    <text evidence="11">The sequence shown here is derived from an EMBL/GenBank/DDBJ whole genome shotgun (WGS) entry which is preliminary data.</text>
</comment>
<keyword evidence="6 11" id="KW-0418">Kinase</keyword>
<keyword evidence="8" id="KW-0902">Two-component regulatory system</keyword>
<dbReference type="Proteomes" id="UP000316747">
    <property type="component" value="Unassembled WGS sequence"/>
</dbReference>
<feature type="transmembrane region" description="Helical" evidence="9">
    <location>
        <begin position="148"/>
        <end position="168"/>
    </location>
</feature>
<dbReference type="EC" id="2.7.13.3" evidence="2"/>
<dbReference type="InterPro" id="IPR011712">
    <property type="entry name" value="Sig_transdc_His_kin_sub3_dim/P"/>
</dbReference>
<dbReference type="GO" id="GO:0005524">
    <property type="term" value="F:ATP binding"/>
    <property type="evidence" value="ECO:0007669"/>
    <property type="project" value="UniProtKB-KW"/>
</dbReference>
<dbReference type="AlphaFoldDB" id="A0A543I3C6"/>
<dbReference type="InterPro" id="IPR050482">
    <property type="entry name" value="Sensor_HK_TwoCompSys"/>
</dbReference>
<evidence type="ECO:0000256" key="3">
    <source>
        <dbReference type="ARBA" id="ARBA00022553"/>
    </source>
</evidence>
<dbReference type="PANTHER" id="PTHR24421">
    <property type="entry name" value="NITRATE/NITRITE SENSOR PROTEIN NARX-RELATED"/>
    <property type="match status" value="1"/>
</dbReference>
<dbReference type="Gene3D" id="6.10.250.2870">
    <property type="match status" value="1"/>
</dbReference>